<evidence type="ECO:0000256" key="11">
    <source>
        <dbReference type="ARBA" id="ARBA00022807"/>
    </source>
</evidence>
<dbReference type="PROSITE" id="PS01122">
    <property type="entry name" value="CASPASE_CYS"/>
    <property type="match status" value="1"/>
</dbReference>
<proteinExistence type="inferred from homology"/>
<evidence type="ECO:0000256" key="4">
    <source>
        <dbReference type="ARBA" id="ARBA00022490"/>
    </source>
</evidence>
<evidence type="ECO:0000256" key="13">
    <source>
        <dbReference type="ARBA" id="ARBA00023136"/>
    </source>
</evidence>
<feature type="transmembrane region" description="Helical" evidence="21">
    <location>
        <begin position="693"/>
        <end position="714"/>
    </location>
</feature>
<protein>
    <recommendedName>
        <fullName evidence="18">Caspase-8</fullName>
        <ecNumber evidence="17">3.4.22.61</ecNumber>
    </recommendedName>
</protein>
<evidence type="ECO:0000259" key="24">
    <source>
        <dbReference type="PROSITE" id="PS50208"/>
    </source>
</evidence>
<dbReference type="CDD" id="cd00032">
    <property type="entry name" value="CASc"/>
    <property type="match status" value="1"/>
</dbReference>
<keyword evidence="8" id="KW-0053">Apoptosis</keyword>
<dbReference type="PROSITE" id="PS50208">
    <property type="entry name" value="CASPASE_P20"/>
    <property type="match status" value="1"/>
</dbReference>
<evidence type="ECO:0000256" key="10">
    <source>
        <dbReference type="ARBA" id="ARBA00022801"/>
    </source>
</evidence>
<evidence type="ECO:0000256" key="12">
    <source>
        <dbReference type="ARBA" id="ARBA00022989"/>
    </source>
</evidence>
<gene>
    <name evidence="25" type="ORF">JOB18_040649</name>
</gene>
<keyword evidence="13 21" id="KW-0472">Membrane</keyword>
<keyword evidence="26" id="KW-1185">Reference proteome</keyword>
<dbReference type="SMART" id="SM00031">
    <property type="entry name" value="DED"/>
    <property type="match status" value="2"/>
</dbReference>
<keyword evidence="5" id="KW-0597">Phosphoprotein</keyword>
<dbReference type="GO" id="GO:0051604">
    <property type="term" value="P:protein maturation"/>
    <property type="evidence" value="ECO:0007669"/>
    <property type="project" value="UniProtKB-ARBA"/>
</dbReference>
<dbReference type="FunFam" id="3.40.50.1460:FF:000008">
    <property type="entry name" value="caspase-8 isoform X1"/>
    <property type="match status" value="1"/>
</dbReference>
<feature type="transmembrane region" description="Helical" evidence="21">
    <location>
        <begin position="813"/>
        <end position="837"/>
    </location>
</feature>
<feature type="domain" description="Caspase family p20" evidence="24">
    <location>
        <begin position="257"/>
        <end position="381"/>
    </location>
</feature>
<dbReference type="InterPro" id="IPR011600">
    <property type="entry name" value="Pept_C14_caspase"/>
</dbReference>
<evidence type="ECO:0000259" key="23">
    <source>
        <dbReference type="PROSITE" id="PS50207"/>
    </source>
</evidence>
<accession>A0AAV6PHC8</accession>
<feature type="transmembrane region" description="Helical" evidence="21">
    <location>
        <begin position="843"/>
        <end position="864"/>
    </location>
</feature>
<evidence type="ECO:0000256" key="20">
    <source>
        <dbReference type="SAM" id="MobiDB-lite"/>
    </source>
</evidence>
<dbReference type="Pfam" id="PF01335">
    <property type="entry name" value="DED"/>
    <property type="match status" value="2"/>
</dbReference>
<feature type="transmembrane region" description="Helical" evidence="21">
    <location>
        <begin position="752"/>
        <end position="770"/>
    </location>
</feature>
<dbReference type="SMART" id="SM00115">
    <property type="entry name" value="CASc"/>
    <property type="match status" value="1"/>
</dbReference>
<dbReference type="EMBL" id="JAGKHQ010000764">
    <property type="protein sequence ID" value="KAG7465387.1"/>
    <property type="molecule type" value="Genomic_DNA"/>
</dbReference>
<keyword evidence="10" id="KW-0378">Hydrolase</keyword>
<dbReference type="GO" id="GO:0006915">
    <property type="term" value="P:apoptotic process"/>
    <property type="evidence" value="ECO:0007669"/>
    <property type="project" value="UniProtKB-KW"/>
</dbReference>
<comment type="subcellular location">
    <subcellularLocation>
        <location evidence="3">Cytoplasm</location>
    </subcellularLocation>
    <subcellularLocation>
        <location evidence="2">Membrane</location>
        <topology evidence="2">Multi-pass membrane protein</topology>
    </subcellularLocation>
    <subcellularLocation>
        <location evidence="1">Nucleus</location>
    </subcellularLocation>
</comment>
<dbReference type="PANTHER" id="PTHR48169">
    <property type="entry name" value="DED DOMAIN-CONTAINING PROTEIN"/>
    <property type="match status" value="1"/>
</dbReference>
<dbReference type="InterPro" id="IPR001875">
    <property type="entry name" value="DED_dom"/>
</dbReference>
<evidence type="ECO:0000259" key="22">
    <source>
        <dbReference type="PROSITE" id="PS50168"/>
    </source>
</evidence>
<feature type="transmembrane region" description="Helical" evidence="21">
    <location>
        <begin position="876"/>
        <end position="898"/>
    </location>
</feature>
<keyword evidence="4" id="KW-0963">Cytoplasm</keyword>
<dbReference type="GO" id="GO:0006508">
    <property type="term" value="P:proteolysis"/>
    <property type="evidence" value="ECO:0007669"/>
    <property type="project" value="UniProtKB-KW"/>
</dbReference>
<keyword evidence="15" id="KW-0539">Nucleus</keyword>
<evidence type="ECO:0000256" key="9">
    <source>
        <dbReference type="ARBA" id="ARBA00022737"/>
    </source>
</evidence>
<dbReference type="PROSITE" id="PS50207">
    <property type="entry name" value="CASPASE_P10"/>
    <property type="match status" value="1"/>
</dbReference>
<evidence type="ECO:0000256" key="5">
    <source>
        <dbReference type="ARBA" id="ARBA00022553"/>
    </source>
</evidence>
<evidence type="ECO:0000256" key="21">
    <source>
        <dbReference type="SAM" id="Phobius"/>
    </source>
</evidence>
<evidence type="ECO:0000256" key="15">
    <source>
        <dbReference type="ARBA" id="ARBA00023242"/>
    </source>
</evidence>
<dbReference type="GO" id="GO:0043065">
    <property type="term" value="P:positive regulation of apoptotic process"/>
    <property type="evidence" value="ECO:0007669"/>
    <property type="project" value="UniProtKB-ARBA"/>
</dbReference>
<feature type="transmembrane region" description="Helical" evidence="21">
    <location>
        <begin position="726"/>
        <end position="745"/>
    </location>
</feature>
<dbReference type="GO" id="GO:0005634">
    <property type="term" value="C:nucleus"/>
    <property type="evidence" value="ECO:0007669"/>
    <property type="project" value="UniProtKB-SubCell"/>
</dbReference>
<dbReference type="PROSITE" id="PS50168">
    <property type="entry name" value="DED"/>
    <property type="match status" value="2"/>
</dbReference>
<dbReference type="Proteomes" id="UP000693946">
    <property type="component" value="Unassembled WGS sequence"/>
</dbReference>
<evidence type="ECO:0000256" key="14">
    <source>
        <dbReference type="ARBA" id="ARBA00023145"/>
    </source>
</evidence>
<keyword evidence="14" id="KW-0865">Zymogen</keyword>
<keyword evidence="12 21" id="KW-1133">Transmembrane helix</keyword>
<evidence type="ECO:0000313" key="25">
    <source>
        <dbReference type="EMBL" id="KAG7465387.1"/>
    </source>
</evidence>
<feature type="compositionally biased region" description="Gly residues" evidence="20">
    <location>
        <begin position="561"/>
        <end position="585"/>
    </location>
</feature>
<reference evidence="25 26" key="1">
    <citation type="journal article" date="2021" name="Sci. Rep.">
        <title>Chromosome anchoring in Senegalese sole (Solea senegalensis) reveals sex-associated markers and genome rearrangements in flatfish.</title>
        <authorList>
            <person name="Guerrero-Cozar I."/>
            <person name="Gomez-Garrido J."/>
            <person name="Berbel C."/>
            <person name="Martinez-Blanch J.F."/>
            <person name="Alioto T."/>
            <person name="Claros M.G."/>
            <person name="Gagnaire P.A."/>
            <person name="Manchado M."/>
        </authorList>
    </citation>
    <scope>NUCLEOTIDE SEQUENCE [LARGE SCALE GENOMIC DNA]</scope>
    <source>
        <strain evidence="25">Sse05_10M</strain>
    </source>
</reference>
<dbReference type="CDD" id="cd08792">
    <property type="entry name" value="DED_Caspase_8_10_r1"/>
    <property type="match status" value="1"/>
</dbReference>
<comment type="similarity">
    <text evidence="19">Belongs to the peptidase C14A family.</text>
</comment>
<dbReference type="EC" id="3.4.22.61" evidence="17"/>
<name>A0AAV6PHC8_SOLSE</name>
<evidence type="ECO:0000256" key="2">
    <source>
        <dbReference type="ARBA" id="ARBA00004141"/>
    </source>
</evidence>
<dbReference type="InterPro" id="IPR002138">
    <property type="entry name" value="Pept_C14_p10"/>
</dbReference>
<evidence type="ECO:0000256" key="7">
    <source>
        <dbReference type="ARBA" id="ARBA00022692"/>
    </source>
</evidence>
<dbReference type="GO" id="GO:0005737">
    <property type="term" value="C:cytoplasm"/>
    <property type="evidence" value="ECO:0007669"/>
    <property type="project" value="UniProtKB-SubCell"/>
</dbReference>
<keyword evidence="9" id="KW-0677">Repeat</keyword>
<dbReference type="InterPro" id="IPR015917">
    <property type="entry name" value="Pept_C14A"/>
</dbReference>
<dbReference type="CDD" id="cd10428">
    <property type="entry name" value="LFG_like"/>
    <property type="match status" value="1"/>
</dbReference>
<feature type="domain" description="DED" evidence="22">
    <location>
        <begin position="1"/>
        <end position="77"/>
    </location>
</feature>
<dbReference type="GO" id="GO:0004197">
    <property type="term" value="F:cysteine-type endopeptidase activity"/>
    <property type="evidence" value="ECO:0007669"/>
    <property type="project" value="InterPro"/>
</dbReference>
<feature type="transmembrane region" description="Helical" evidence="21">
    <location>
        <begin position="782"/>
        <end position="801"/>
    </location>
</feature>
<keyword evidence="7 21" id="KW-0812">Transmembrane</keyword>
<evidence type="ECO:0000313" key="26">
    <source>
        <dbReference type="Proteomes" id="UP000693946"/>
    </source>
</evidence>
<dbReference type="AlphaFoldDB" id="A0AAV6PHC8"/>
<evidence type="ECO:0000256" key="18">
    <source>
        <dbReference type="ARBA" id="ARBA00068172"/>
    </source>
</evidence>
<evidence type="ECO:0000256" key="6">
    <source>
        <dbReference type="ARBA" id="ARBA00022670"/>
    </source>
</evidence>
<keyword evidence="11" id="KW-0788">Thiol protease</keyword>
<dbReference type="Pfam" id="PF01027">
    <property type="entry name" value="Bax1-I"/>
    <property type="match status" value="1"/>
</dbReference>
<comment type="caution">
    <text evidence="25">The sequence shown here is derived from an EMBL/GenBank/DDBJ whole genome shotgun (WGS) entry which is preliminary data.</text>
</comment>
<dbReference type="InterPro" id="IPR006214">
    <property type="entry name" value="Bax_inhibitor_1-related"/>
</dbReference>
<dbReference type="InterPro" id="IPR001309">
    <property type="entry name" value="Pept_C14_p20"/>
</dbReference>
<dbReference type="CDD" id="cd08334">
    <property type="entry name" value="DED_Caspase_8_10_r2"/>
    <property type="match status" value="1"/>
</dbReference>
<dbReference type="GO" id="GO:0032991">
    <property type="term" value="C:protein-containing complex"/>
    <property type="evidence" value="ECO:0007669"/>
    <property type="project" value="UniProtKB-ARBA"/>
</dbReference>
<keyword evidence="6" id="KW-0645">Protease</keyword>
<dbReference type="GO" id="GO:0005886">
    <property type="term" value="C:plasma membrane"/>
    <property type="evidence" value="ECO:0007669"/>
    <property type="project" value="UniProtKB-ARBA"/>
</dbReference>
<evidence type="ECO:0000256" key="8">
    <source>
        <dbReference type="ARBA" id="ARBA00022703"/>
    </source>
</evidence>
<sequence>MDRQTLSRIDEELDSSEVAALRFLCLDFVNKKRLEKIRDAKDLFLRLEERGLLENHFFLHQLLNTIHRADLLNLLETDSRQPEETDSSPTLSPYRVMLYQLYENMTLENLERLKFLFSDRLFKREIEASDTALDLFVKMEQAGFLANNNLHELLVVLQQLDQQLVTTVQRYIDEVNPQDQMSVPPRVSMDCQRVENTSQPMQPVLSTPETQFIDLRLAENIASDAEPSRKPSLDAEPTLEASSLPDETEYYRLDHNPRGQCVIINNEEFNGYQLKKRAGTEEDAKALRSVFTYLGFKVVIHDNLTADAIRHQLTELGKNNFLDQDALVVCVLSHGEKGCIYGTDEQPVYLRDLTKPFISSRASTLAGKPKLFFIQACQGSDYQGGALPCPPKPREEEQVVKESLEEDAGPVVGETVPWDADFLLGMATVSDCRSFRNTITGSIYIQELCRQLRSSAESKEMDDILTVLTRVNRNVGKGQYLSHKQMPEPKYTLTKKLVLKKSAERAWLYNKGSQIIFFCRWESGGKTRNFLPRPNVLFGIMSRSDYPPGYDDSHGPLYTPQGGGYGPQGGGYGPQGGGYGPQGGGYPPPPAYAFPGYGGPQPGQPSAPYPTGPNTPLFPGQPGGYPPGTYSGQPHPAGPPGSGFPGHLPMPPVLPPTIPSDILTSNDTDEDGFAASGSGWDSLSIRHAFIRKVYLILACQLLITTAIVGVFTFVEPVKYFIQRNQALYWASYAVYFVTHMVLVCCKGPRRKFPWNIILLLIFTLAFSYMTGAISSNYDTKSVFLAVGITAVVCIAVTVFCFQTKVDFTKCQGLFCVLGVVVFVTGIITVIVLSFKYIPWLHMLYAAIGAIAFTLFLAYHTQLLIGNRKHSIGPEDYVFAALSIYVDIIQIFLFLLQIIGVARR</sequence>
<dbReference type="PANTHER" id="PTHR48169:SF7">
    <property type="entry name" value="CASPASE 10"/>
    <property type="match status" value="1"/>
</dbReference>
<dbReference type="InterPro" id="IPR033139">
    <property type="entry name" value="Caspase_cys_AS"/>
</dbReference>
<feature type="domain" description="DED" evidence="22">
    <location>
        <begin position="93"/>
        <end position="161"/>
    </location>
</feature>
<comment type="catalytic activity">
    <reaction evidence="16">
        <text>Strict requirement for Asp at position P1 and has a preferred cleavage sequence of (Leu/Asp/Val)-Glu-Thr-Asp-|-(Gly/Ser/Ala).</text>
        <dbReference type="EC" id="3.4.22.61"/>
    </reaction>
</comment>
<dbReference type="Pfam" id="PF00656">
    <property type="entry name" value="Peptidase_C14"/>
    <property type="match status" value="1"/>
</dbReference>
<evidence type="ECO:0000256" key="1">
    <source>
        <dbReference type="ARBA" id="ARBA00004123"/>
    </source>
</evidence>
<feature type="region of interest" description="Disordered" evidence="20">
    <location>
        <begin position="561"/>
        <end position="642"/>
    </location>
</feature>
<evidence type="ECO:0000256" key="19">
    <source>
        <dbReference type="RuleBase" id="RU003971"/>
    </source>
</evidence>
<evidence type="ECO:0000256" key="16">
    <source>
        <dbReference type="ARBA" id="ARBA00051626"/>
    </source>
</evidence>
<feature type="compositionally biased region" description="Pro residues" evidence="20">
    <location>
        <begin position="602"/>
        <end position="613"/>
    </location>
</feature>
<feature type="domain" description="Caspase family p10" evidence="23">
    <location>
        <begin position="412"/>
        <end position="501"/>
    </location>
</feature>
<evidence type="ECO:0000256" key="3">
    <source>
        <dbReference type="ARBA" id="ARBA00004496"/>
    </source>
</evidence>
<evidence type="ECO:0000256" key="17">
    <source>
        <dbReference type="ARBA" id="ARBA00066479"/>
    </source>
</evidence>
<organism evidence="25 26">
    <name type="scientific">Solea senegalensis</name>
    <name type="common">Senegalese sole</name>
    <dbReference type="NCBI Taxonomy" id="28829"/>
    <lineage>
        <taxon>Eukaryota</taxon>
        <taxon>Metazoa</taxon>
        <taxon>Chordata</taxon>
        <taxon>Craniata</taxon>
        <taxon>Vertebrata</taxon>
        <taxon>Euteleostomi</taxon>
        <taxon>Actinopterygii</taxon>
        <taxon>Neopterygii</taxon>
        <taxon>Teleostei</taxon>
        <taxon>Neoteleostei</taxon>
        <taxon>Acanthomorphata</taxon>
        <taxon>Carangaria</taxon>
        <taxon>Pleuronectiformes</taxon>
        <taxon>Pleuronectoidei</taxon>
        <taxon>Soleidae</taxon>
        <taxon>Solea</taxon>
    </lineage>
</organism>